<evidence type="ECO:0000259" key="21">
    <source>
        <dbReference type="PROSITE" id="PS50999"/>
    </source>
</evidence>
<dbReference type="PANTHER" id="PTHR22888:SF10">
    <property type="entry name" value="CYTOCHROME C OXIDASE SUBUNIT 2"/>
    <property type="match status" value="1"/>
</dbReference>
<dbReference type="InterPro" id="IPR036909">
    <property type="entry name" value="Cyt_c-like_dom_sf"/>
</dbReference>
<dbReference type="InterPro" id="IPR036257">
    <property type="entry name" value="Cyt_c_oxidase_su2_TM_sf"/>
</dbReference>
<evidence type="ECO:0000259" key="20">
    <source>
        <dbReference type="PROSITE" id="PS50857"/>
    </source>
</evidence>
<dbReference type="Pfam" id="PF00116">
    <property type="entry name" value="COX2"/>
    <property type="match status" value="1"/>
</dbReference>
<dbReference type="InterPro" id="IPR009056">
    <property type="entry name" value="Cyt_c-like_dom"/>
</dbReference>
<comment type="caution">
    <text evidence="23">The sequence shown here is derived from an EMBL/GenBank/DDBJ whole genome shotgun (WGS) entry which is preliminary data.</text>
</comment>
<dbReference type="PROSITE" id="PS50857">
    <property type="entry name" value="COX2_CUA"/>
    <property type="match status" value="1"/>
</dbReference>
<evidence type="ECO:0000313" key="24">
    <source>
        <dbReference type="Proteomes" id="UP000614490"/>
    </source>
</evidence>
<keyword evidence="5 17" id="KW-0679">Respiratory chain</keyword>
<evidence type="ECO:0000256" key="13">
    <source>
        <dbReference type="ARBA" id="ARBA00023136"/>
    </source>
</evidence>
<evidence type="ECO:0000256" key="11">
    <source>
        <dbReference type="ARBA" id="ARBA00023004"/>
    </source>
</evidence>
<accession>A0A931HSW0</accession>
<dbReference type="EC" id="7.1.1.9" evidence="18"/>
<comment type="similarity">
    <text evidence="2 17">Belongs to the cytochrome c oxidase subunit 2 family.</text>
</comment>
<dbReference type="SUPFAM" id="SSF49503">
    <property type="entry name" value="Cupredoxins"/>
    <property type="match status" value="1"/>
</dbReference>
<keyword evidence="10 19" id="KW-1133">Transmembrane helix</keyword>
<keyword evidence="13 19" id="KW-0472">Membrane</keyword>
<evidence type="ECO:0000313" key="23">
    <source>
        <dbReference type="EMBL" id="MBH0229012.1"/>
    </source>
</evidence>
<evidence type="ECO:0000256" key="17">
    <source>
        <dbReference type="RuleBase" id="RU000456"/>
    </source>
</evidence>
<dbReference type="InterPro" id="IPR045187">
    <property type="entry name" value="CcO_II"/>
</dbReference>
<dbReference type="GO" id="GO:0042773">
    <property type="term" value="P:ATP synthesis coupled electron transport"/>
    <property type="evidence" value="ECO:0007669"/>
    <property type="project" value="TreeGrafter"/>
</dbReference>
<dbReference type="PROSITE" id="PS50999">
    <property type="entry name" value="COX2_TM"/>
    <property type="match status" value="1"/>
</dbReference>
<keyword evidence="9 17" id="KW-0249">Electron transport</keyword>
<feature type="domain" description="Cytochrome c" evidence="22">
    <location>
        <begin position="252"/>
        <end position="339"/>
    </location>
</feature>
<comment type="cofactor">
    <cofactor evidence="18">
        <name>Cu cation</name>
        <dbReference type="ChEBI" id="CHEBI:23378"/>
    </cofactor>
    <text evidence="18">Binds a copper A center.</text>
</comment>
<evidence type="ECO:0000256" key="12">
    <source>
        <dbReference type="ARBA" id="ARBA00023008"/>
    </source>
</evidence>
<reference evidence="23 24" key="1">
    <citation type="journal article" date="2005" name="Int. J. Syst. Evol. Microbiol.">
        <title>Halobacillus yeomjeoni sp. nov., isolated from a marine solar saltern in Korea.</title>
        <authorList>
            <person name="Yoon J.H."/>
            <person name="Kang S.J."/>
            <person name="Lee C.H."/>
            <person name="Oh H.W."/>
            <person name="Oh T.K."/>
        </authorList>
    </citation>
    <scope>NUCLEOTIDE SEQUENCE [LARGE SCALE GENOMIC DNA]</scope>
    <source>
        <strain evidence="23 24">KCTC 3957</strain>
    </source>
</reference>
<dbReference type="SUPFAM" id="SSF46626">
    <property type="entry name" value="Cytochrome c"/>
    <property type="match status" value="1"/>
</dbReference>
<dbReference type="RefSeq" id="WP_197315646.1">
    <property type="nucleotide sequence ID" value="NZ_JADZSC010000001.1"/>
</dbReference>
<dbReference type="InterPro" id="IPR001505">
    <property type="entry name" value="Copper_CuA"/>
</dbReference>
<dbReference type="Pfam" id="PF02790">
    <property type="entry name" value="COX2_TM"/>
    <property type="match status" value="1"/>
</dbReference>
<dbReference type="GO" id="GO:0020037">
    <property type="term" value="F:heme binding"/>
    <property type="evidence" value="ECO:0007669"/>
    <property type="project" value="InterPro"/>
</dbReference>
<organism evidence="23 24">
    <name type="scientific">Halobacillus yeomjeoni</name>
    <dbReference type="NCBI Taxonomy" id="311194"/>
    <lineage>
        <taxon>Bacteria</taxon>
        <taxon>Bacillati</taxon>
        <taxon>Bacillota</taxon>
        <taxon>Bacilli</taxon>
        <taxon>Bacillales</taxon>
        <taxon>Bacillaceae</taxon>
        <taxon>Halobacillus</taxon>
    </lineage>
</organism>
<evidence type="ECO:0000259" key="22">
    <source>
        <dbReference type="PROSITE" id="PS51007"/>
    </source>
</evidence>
<dbReference type="GO" id="GO:0016491">
    <property type="term" value="F:oxidoreductase activity"/>
    <property type="evidence" value="ECO:0007669"/>
    <property type="project" value="InterPro"/>
</dbReference>
<name>A0A931HSW0_9BACI</name>
<keyword evidence="11 16" id="KW-0408">Iron</keyword>
<gene>
    <name evidence="23" type="primary">coxB</name>
    <name evidence="23" type="ORF">H0267_02190</name>
</gene>
<keyword evidence="7 16" id="KW-0479">Metal-binding</keyword>
<dbReference type="CDD" id="cd04213">
    <property type="entry name" value="CuRO_CcO_Caa3_II"/>
    <property type="match status" value="1"/>
</dbReference>
<dbReference type="PANTHER" id="PTHR22888">
    <property type="entry name" value="CYTOCHROME C OXIDASE, SUBUNIT II"/>
    <property type="match status" value="1"/>
</dbReference>
<keyword evidence="24" id="KW-1185">Reference proteome</keyword>
<evidence type="ECO:0000256" key="14">
    <source>
        <dbReference type="ARBA" id="ARBA00024688"/>
    </source>
</evidence>
<comment type="function">
    <text evidence="14 18">Subunits I and II form the functional core of the enzyme complex. Electrons originating in cytochrome c are transferred via heme a and Cu(A) to the binuclear center formed by heme a3 and Cu(B).</text>
</comment>
<keyword evidence="3 17" id="KW-0813">Transport</keyword>
<evidence type="ECO:0000256" key="3">
    <source>
        <dbReference type="ARBA" id="ARBA00022448"/>
    </source>
</evidence>
<dbReference type="InterPro" id="IPR002429">
    <property type="entry name" value="CcO_II-like_C"/>
</dbReference>
<evidence type="ECO:0000256" key="9">
    <source>
        <dbReference type="ARBA" id="ARBA00022982"/>
    </source>
</evidence>
<evidence type="ECO:0000256" key="4">
    <source>
        <dbReference type="ARBA" id="ARBA00022617"/>
    </source>
</evidence>
<dbReference type="Pfam" id="PF00034">
    <property type="entry name" value="Cytochrom_C"/>
    <property type="match status" value="1"/>
</dbReference>
<dbReference type="PROSITE" id="PS00078">
    <property type="entry name" value="COX2"/>
    <property type="match status" value="1"/>
</dbReference>
<feature type="transmembrane region" description="Helical" evidence="19">
    <location>
        <begin position="90"/>
        <end position="111"/>
    </location>
</feature>
<evidence type="ECO:0000256" key="18">
    <source>
        <dbReference type="RuleBase" id="RU004024"/>
    </source>
</evidence>
<dbReference type="InterPro" id="IPR034236">
    <property type="entry name" value="CuRO_CcO_Caa3_II"/>
</dbReference>
<keyword evidence="4 16" id="KW-0349">Heme</keyword>
<keyword evidence="6 17" id="KW-0812">Transmembrane</keyword>
<feature type="transmembrane region" description="Helical" evidence="19">
    <location>
        <begin position="41"/>
        <end position="69"/>
    </location>
</feature>
<dbReference type="SUPFAM" id="SSF81464">
    <property type="entry name" value="Cytochrome c oxidase subunit II-like, transmembrane region"/>
    <property type="match status" value="1"/>
</dbReference>
<comment type="subcellular location">
    <subcellularLocation>
        <location evidence="17">Cell membrane</location>
        <topology evidence="17">Multi-pass membrane protein</topology>
    </subcellularLocation>
    <subcellularLocation>
        <location evidence="1">Membrane</location>
        <topology evidence="1">Multi-pass membrane protein</topology>
    </subcellularLocation>
</comment>
<evidence type="ECO:0000256" key="16">
    <source>
        <dbReference type="PROSITE-ProRule" id="PRU00433"/>
    </source>
</evidence>
<dbReference type="AlphaFoldDB" id="A0A931HSW0"/>
<feature type="domain" description="Cytochrome oxidase subunit II transmembrane region profile" evidence="21">
    <location>
        <begin position="23"/>
        <end position="121"/>
    </location>
</feature>
<dbReference type="GO" id="GO:0004129">
    <property type="term" value="F:cytochrome-c oxidase activity"/>
    <property type="evidence" value="ECO:0007669"/>
    <property type="project" value="UniProtKB-EC"/>
</dbReference>
<keyword evidence="12 18" id="KW-0186">Copper</keyword>
<dbReference type="InterPro" id="IPR008972">
    <property type="entry name" value="Cupredoxin"/>
</dbReference>
<dbReference type="PRINTS" id="PR01166">
    <property type="entry name" value="CYCOXIDASEII"/>
</dbReference>
<protein>
    <recommendedName>
        <fullName evidence="18">Cytochrome c oxidase subunit 2</fullName>
        <ecNumber evidence="18">7.1.1.9</ecNumber>
    </recommendedName>
</protein>
<proteinExistence type="inferred from homology"/>
<dbReference type="NCBIfam" id="TIGR02866">
    <property type="entry name" value="CoxB"/>
    <property type="match status" value="1"/>
</dbReference>
<evidence type="ECO:0000256" key="10">
    <source>
        <dbReference type="ARBA" id="ARBA00022989"/>
    </source>
</evidence>
<evidence type="ECO:0000256" key="6">
    <source>
        <dbReference type="ARBA" id="ARBA00022692"/>
    </source>
</evidence>
<dbReference type="Proteomes" id="UP000614490">
    <property type="component" value="Unassembled WGS sequence"/>
</dbReference>
<evidence type="ECO:0000256" key="7">
    <source>
        <dbReference type="ARBA" id="ARBA00022723"/>
    </source>
</evidence>
<dbReference type="GO" id="GO:0005886">
    <property type="term" value="C:plasma membrane"/>
    <property type="evidence" value="ECO:0007669"/>
    <property type="project" value="UniProtKB-SubCell"/>
</dbReference>
<keyword evidence="8" id="KW-1278">Translocase</keyword>
<dbReference type="GO" id="GO:0005507">
    <property type="term" value="F:copper ion binding"/>
    <property type="evidence" value="ECO:0007669"/>
    <property type="project" value="InterPro"/>
</dbReference>
<evidence type="ECO:0000256" key="19">
    <source>
        <dbReference type="SAM" id="Phobius"/>
    </source>
</evidence>
<dbReference type="Gene3D" id="2.60.40.420">
    <property type="entry name" value="Cupredoxins - blue copper proteins"/>
    <property type="match status" value="1"/>
</dbReference>
<dbReference type="EMBL" id="JADZSC010000001">
    <property type="protein sequence ID" value="MBH0229012.1"/>
    <property type="molecule type" value="Genomic_DNA"/>
</dbReference>
<dbReference type="InterPro" id="IPR014222">
    <property type="entry name" value="Cyt_c_oxidase_su2"/>
</dbReference>
<evidence type="ECO:0000256" key="5">
    <source>
        <dbReference type="ARBA" id="ARBA00022660"/>
    </source>
</evidence>
<comment type="catalytic activity">
    <reaction evidence="15 18">
        <text>4 Fe(II)-[cytochrome c] + O2 + 8 H(+)(in) = 4 Fe(III)-[cytochrome c] + 2 H2O + 4 H(+)(out)</text>
        <dbReference type="Rhea" id="RHEA:11436"/>
        <dbReference type="Rhea" id="RHEA-COMP:10350"/>
        <dbReference type="Rhea" id="RHEA-COMP:14399"/>
        <dbReference type="ChEBI" id="CHEBI:15377"/>
        <dbReference type="ChEBI" id="CHEBI:15378"/>
        <dbReference type="ChEBI" id="CHEBI:15379"/>
        <dbReference type="ChEBI" id="CHEBI:29033"/>
        <dbReference type="ChEBI" id="CHEBI:29034"/>
        <dbReference type="EC" id="7.1.1.9"/>
    </reaction>
</comment>
<dbReference type="InterPro" id="IPR011759">
    <property type="entry name" value="Cyt_c_oxidase_su2_TM_dom"/>
</dbReference>
<evidence type="ECO:0000256" key="2">
    <source>
        <dbReference type="ARBA" id="ARBA00007866"/>
    </source>
</evidence>
<sequence>MRGWMGKFRSLLLFSALTLFLAGCGQENLSALKPEGYGAELLLDLMLISIAIMVFVFVIVMAIYFFVLVRYREKKGQEDFVPKQTEGNHTLEVIWTVIPIILLLVLAVPTVQATFDLADQSSQDEEGVLTVEVTGNQYWWHFNYEGQEIATSQELYIPVGERVYLDMKASDVIHSFWVPAIAGKMDTNPGENINTMYLEAYEEGVYWGHCAELCGPSHSLMDFRVVAVSPDKFEQWKEDMQNVDPEAEPETASAKEGQELFNNNCMSCHAIGGASAGVGPNLTNFGNRNKIAGILEPSKENLVDWIVHPDEIKPGNKMPANIVNKEEASKIADYLMGLKHTDVGTELDSVNKPKNDQ</sequence>
<evidence type="ECO:0000256" key="1">
    <source>
        <dbReference type="ARBA" id="ARBA00004141"/>
    </source>
</evidence>
<dbReference type="PROSITE" id="PS51007">
    <property type="entry name" value="CYTC"/>
    <property type="match status" value="1"/>
</dbReference>
<feature type="domain" description="Cytochrome oxidase subunit II copper A binding" evidence="20">
    <location>
        <begin position="126"/>
        <end position="239"/>
    </location>
</feature>
<evidence type="ECO:0000256" key="15">
    <source>
        <dbReference type="ARBA" id="ARBA00047816"/>
    </source>
</evidence>
<dbReference type="PROSITE" id="PS51257">
    <property type="entry name" value="PROKAR_LIPOPROTEIN"/>
    <property type="match status" value="1"/>
</dbReference>
<dbReference type="Gene3D" id="1.10.287.90">
    <property type="match status" value="1"/>
</dbReference>
<evidence type="ECO:0000256" key="8">
    <source>
        <dbReference type="ARBA" id="ARBA00022967"/>
    </source>
</evidence>